<accession>E9E3K8</accession>
<name>E9E3K8_METAQ</name>
<protein>
    <submittedName>
        <fullName evidence="3">Uncharacterized protein</fullName>
    </submittedName>
</protein>
<organism evidence="4">
    <name type="scientific">Metarhizium acridum (strain CQMa 102)</name>
    <dbReference type="NCBI Taxonomy" id="655827"/>
    <lineage>
        <taxon>Eukaryota</taxon>
        <taxon>Fungi</taxon>
        <taxon>Dikarya</taxon>
        <taxon>Ascomycota</taxon>
        <taxon>Pezizomycotina</taxon>
        <taxon>Sordariomycetes</taxon>
        <taxon>Hypocreomycetidae</taxon>
        <taxon>Hypocreales</taxon>
        <taxon>Clavicipitaceae</taxon>
        <taxon>Metarhizium</taxon>
    </lineage>
</organism>
<reference evidence="3 4" key="1">
    <citation type="journal article" date="2011" name="PLoS Genet.">
        <title>Genome sequencing and comparative transcriptomics of the model entomopathogenic fungi Metarhizium anisopliae and M. acridum.</title>
        <authorList>
            <person name="Gao Q."/>
            <person name="Jin K."/>
            <person name="Ying S.H."/>
            <person name="Zhang Y."/>
            <person name="Xiao G."/>
            <person name="Shang Y."/>
            <person name="Duan Z."/>
            <person name="Hu X."/>
            <person name="Xie X.Q."/>
            <person name="Zhou G."/>
            <person name="Peng G."/>
            <person name="Luo Z."/>
            <person name="Huang W."/>
            <person name="Wang B."/>
            <person name="Fang W."/>
            <person name="Wang S."/>
            <person name="Zhong Y."/>
            <person name="Ma L.J."/>
            <person name="St Leger R.J."/>
            <person name="Zhao G.P."/>
            <person name="Pei Y."/>
            <person name="Feng M.G."/>
            <person name="Xia Y."/>
            <person name="Wang C."/>
        </authorList>
    </citation>
    <scope>NUCLEOTIDE SEQUENCE [LARGE SCALE GENOMIC DNA]</scope>
    <source>
        <strain evidence="3 4">CQMa 102</strain>
    </source>
</reference>
<sequence length="241" mass="28117">MYMEASYSRLEDFVRESSALQSRECPLCQRENRTRHLIFMSGVIFSFVTLSAWVVILQKTENYVTKVQERDLEYLLHTELPCMTEPVVKEFGQRNRVEFIGAFEAASIWRGYPNDASDAAWKSVTDGMYTIPKVVPSQPIKYREKKSRGKLRDSSVFLSHNQQSGYMMSLEAFHQVHCLRWQDLLPKEPQLFKKSNIRTHTVTSAHKCTAYPDHHESPWELPHMSQVSGKPLTLRNHFLYL</sequence>
<dbReference type="InParanoid" id="E9E3K8"/>
<keyword evidence="4" id="KW-1185">Reference proteome</keyword>
<dbReference type="Proteomes" id="UP000002499">
    <property type="component" value="Unassembled WGS sequence"/>
</dbReference>
<dbReference type="Pfam" id="PF11807">
    <property type="entry name" value="UstYa"/>
    <property type="match status" value="1"/>
</dbReference>
<keyword evidence="2" id="KW-1133">Transmembrane helix</keyword>
<dbReference type="GO" id="GO:0043386">
    <property type="term" value="P:mycotoxin biosynthetic process"/>
    <property type="evidence" value="ECO:0007669"/>
    <property type="project" value="InterPro"/>
</dbReference>
<dbReference type="OrthoDB" id="3687641at2759"/>
<dbReference type="InterPro" id="IPR021765">
    <property type="entry name" value="UstYa-like"/>
</dbReference>
<dbReference type="EMBL" id="GL698499">
    <property type="protein sequence ID" value="EFY89433.1"/>
    <property type="molecule type" value="Genomic_DNA"/>
</dbReference>
<evidence type="ECO:0000313" key="4">
    <source>
        <dbReference type="Proteomes" id="UP000002499"/>
    </source>
</evidence>
<dbReference type="AlphaFoldDB" id="E9E3K8"/>
<evidence type="ECO:0000313" key="3">
    <source>
        <dbReference type="EMBL" id="EFY89433.1"/>
    </source>
</evidence>
<feature type="transmembrane region" description="Helical" evidence="2">
    <location>
        <begin position="37"/>
        <end position="56"/>
    </location>
</feature>
<keyword evidence="2" id="KW-0812">Transmembrane</keyword>
<gene>
    <name evidence="3" type="ORF">MAC_04452</name>
</gene>
<proteinExistence type="inferred from homology"/>
<keyword evidence="2" id="KW-0472">Membrane</keyword>
<dbReference type="HOGENOM" id="CLU_1152006_0_0_1"/>
<evidence type="ECO:0000256" key="1">
    <source>
        <dbReference type="ARBA" id="ARBA00035112"/>
    </source>
</evidence>
<comment type="similarity">
    <text evidence="1">Belongs to the ustYa family.</text>
</comment>
<evidence type="ECO:0000256" key="2">
    <source>
        <dbReference type="SAM" id="Phobius"/>
    </source>
</evidence>